<protein>
    <recommendedName>
        <fullName evidence="5">Adhesin domain-containing protein</fullName>
    </recommendedName>
</protein>
<evidence type="ECO:0000256" key="2">
    <source>
        <dbReference type="SAM" id="Phobius"/>
    </source>
</evidence>
<feature type="transmembrane region" description="Helical" evidence="2">
    <location>
        <begin position="54"/>
        <end position="78"/>
    </location>
</feature>
<keyword evidence="2" id="KW-0472">Membrane</keyword>
<sequence length="282" mass="29260">MTQTPTPIPPGVPQDPELRERYLLDAERARQDKRSESARMAAEVPPSRTPSGPIWVVAALVSLVLVVGTGAALAGPMLRQSEATERPLPVALSRVEVGNGTGDVRVRVAEPGERPAVTSTVEWGLRRPTTRIDVSGSTAALHGECPNGFITVCSTDWLVVVPAGTAIDISQGLGGVTVEGPRGELDIEAGVGDIEITEAQSQQIDVRTGVGSVRIESVEPPQVLQASVGVGDLTARLPGTATYDMDTDVGTGEVSNTLGSTPGADHRAHLEVGVGEMNVAGS</sequence>
<accession>A0ABZ2MHX7</accession>
<keyword evidence="4" id="KW-1185">Reference proteome</keyword>
<keyword evidence="2" id="KW-1133">Transmembrane helix</keyword>
<evidence type="ECO:0008006" key="5">
    <source>
        <dbReference type="Google" id="ProtNLM"/>
    </source>
</evidence>
<reference evidence="3 4" key="1">
    <citation type="submission" date="2024-02" db="EMBL/GenBank/DDBJ databases">
        <title>Janibacter sp. nov., isolated from gut of marine sandworm.</title>
        <authorList>
            <person name="Kim B."/>
            <person name="Jun M.O."/>
            <person name="Shin N.-R."/>
        </authorList>
    </citation>
    <scope>NUCLEOTIDE SEQUENCE [LARGE SCALE GENOMIC DNA]</scope>
    <source>
        <strain evidence="3 4">A1S7</strain>
    </source>
</reference>
<feature type="region of interest" description="Disordered" evidence="1">
    <location>
        <begin position="28"/>
        <end position="49"/>
    </location>
</feature>
<proteinExistence type="predicted"/>
<evidence type="ECO:0000256" key="1">
    <source>
        <dbReference type="SAM" id="MobiDB-lite"/>
    </source>
</evidence>
<feature type="compositionally biased region" description="Basic and acidic residues" evidence="1">
    <location>
        <begin position="28"/>
        <end position="37"/>
    </location>
</feature>
<evidence type="ECO:0000313" key="4">
    <source>
        <dbReference type="Proteomes" id="UP001382727"/>
    </source>
</evidence>
<dbReference type="RefSeq" id="WP_338749718.1">
    <property type="nucleotide sequence ID" value="NZ_CP144913.1"/>
</dbReference>
<organism evidence="3 4">
    <name type="scientific">Janibacter alittae</name>
    <dbReference type="NCBI Taxonomy" id="3115209"/>
    <lineage>
        <taxon>Bacteria</taxon>
        <taxon>Bacillati</taxon>
        <taxon>Actinomycetota</taxon>
        <taxon>Actinomycetes</taxon>
        <taxon>Micrococcales</taxon>
        <taxon>Intrasporangiaceae</taxon>
        <taxon>Janibacter</taxon>
    </lineage>
</organism>
<name>A0ABZ2MHX7_9MICO</name>
<evidence type="ECO:0000313" key="3">
    <source>
        <dbReference type="EMBL" id="WXB76593.1"/>
    </source>
</evidence>
<keyword evidence="2" id="KW-0812">Transmembrane</keyword>
<dbReference type="EMBL" id="CP144913">
    <property type="protein sequence ID" value="WXB76593.1"/>
    <property type="molecule type" value="Genomic_DNA"/>
</dbReference>
<dbReference type="Proteomes" id="UP001382727">
    <property type="component" value="Chromosome"/>
</dbReference>
<gene>
    <name evidence="3" type="ORF">V1351_00620</name>
</gene>